<dbReference type="SMART" id="SM00359">
    <property type="entry name" value="PUA"/>
    <property type="match status" value="1"/>
</dbReference>
<feature type="binding site" evidence="8">
    <location>
        <position position="51"/>
    </location>
    <ligand>
        <name>substrate</name>
    </ligand>
</feature>
<dbReference type="GO" id="GO:0004349">
    <property type="term" value="F:glutamate 5-kinase activity"/>
    <property type="evidence" value="ECO:0007669"/>
    <property type="project" value="UniProtKB-UniRule"/>
</dbReference>
<keyword evidence="1 8" id="KW-0963">Cytoplasm</keyword>
<keyword evidence="2 8" id="KW-0028">Amino-acid biosynthesis</keyword>
<name>A0A8J3CQQ4_9PROT</name>
<keyword evidence="7 8" id="KW-0067">ATP-binding</keyword>
<evidence type="ECO:0000313" key="10">
    <source>
        <dbReference type="EMBL" id="GHA91387.1"/>
    </source>
</evidence>
<dbReference type="Proteomes" id="UP000634004">
    <property type="component" value="Unassembled WGS sequence"/>
</dbReference>
<evidence type="ECO:0000256" key="8">
    <source>
        <dbReference type="HAMAP-Rule" id="MF_00456"/>
    </source>
</evidence>
<dbReference type="GO" id="GO:0055129">
    <property type="term" value="P:L-proline biosynthetic process"/>
    <property type="evidence" value="ECO:0007669"/>
    <property type="project" value="UniProtKB-UniRule"/>
</dbReference>
<dbReference type="RefSeq" id="WP_189496676.1">
    <property type="nucleotide sequence ID" value="NZ_BMZH01000004.1"/>
</dbReference>
<evidence type="ECO:0000256" key="4">
    <source>
        <dbReference type="ARBA" id="ARBA00022679"/>
    </source>
</evidence>
<accession>A0A8J3CQQ4</accession>
<dbReference type="Gene3D" id="3.40.1160.10">
    <property type="entry name" value="Acetylglutamate kinase-like"/>
    <property type="match status" value="2"/>
</dbReference>
<dbReference type="Gene3D" id="2.30.130.10">
    <property type="entry name" value="PUA domain"/>
    <property type="match status" value="1"/>
</dbReference>
<feature type="binding site" evidence="8">
    <location>
        <begin position="214"/>
        <end position="220"/>
    </location>
    <ligand>
        <name>ATP</name>
        <dbReference type="ChEBI" id="CHEBI:30616"/>
    </ligand>
</feature>
<dbReference type="GO" id="GO:0005524">
    <property type="term" value="F:ATP binding"/>
    <property type="evidence" value="ECO:0007669"/>
    <property type="project" value="UniProtKB-KW"/>
</dbReference>
<comment type="pathway">
    <text evidence="8">Amino-acid biosynthesis; L-proline biosynthesis; L-glutamate 5-semialdehyde from L-glutamate: step 1/2.</text>
</comment>
<keyword evidence="11" id="KW-1185">Reference proteome</keyword>
<dbReference type="InterPro" id="IPR002478">
    <property type="entry name" value="PUA"/>
</dbReference>
<proteinExistence type="inferred from homology"/>
<dbReference type="InterPro" id="IPR011529">
    <property type="entry name" value="Glu_5kinase"/>
</dbReference>
<dbReference type="GO" id="GO:0005829">
    <property type="term" value="C:cytosol"/>
    <property type="evidence" value="ECO:0007669"/>
    <property type="project" value="TreeGrafter"/>
</dbReference>
<keyword evidence="3 8" id="KW-0641">Proline biosynthesis</keyword>
<dbReference type="EC" id="2.7.2.11" evidence="8"/>
<protein>
    <recommendedName>
        <fullName evidence="8">Glutamate 5-kinase</fullName>
        <ecNumber evidence="8">2.7.2.11</ecNumber>
    </recommendedName>
    <alternativeName>
        <fullName evidence="8">Gamma-glutamyl kinase</fullName>
        <shortName evidence="8">GK</shortName>
    </alternativeName>
</protein>
<evidence type="ECO:0000256" key="7">
    <source>
        <dbReference type="ARBA" id="ARBA00022840"/>
    </source>
</evidence>
<feature type="binding site" evidence="8">
    <location>
        <position position="150"/>
    </location>
    <ligand>
        <name>substrate</name>
    </ligand>
</feature>
<dbReference type="PANTHER" id="PTHR43654:SF1">
    <property type="entry name" value="ISOPENTENYL PHOSPHATE KINASE"/>
    <property type="match status" value="1"/>
</dbReference>
<dbReference type="SUPFAM" id="SSF53633">
    <property type="entry name" value="Carbamate kinase-like"/>
    <property type="match status" value="1"/>
</dbReference>
<keyword evidence="5 8" id="KW-0547">Nucleotide-binding</keyword>
<dbReference type="CDD" id="cd21157">
    <property type="entry name" value="PUA_G5K"/>
    <property type="match status" value="1"/>
</dbReference>
<evidence type="ECO:0000313" key="11">
    <source>
        <dbReference type="Proteomes" id="UP000634004"/>
    </source>
</evidence>
<dbReference type="Pfam" id="PF00696">
    <property type="entry name" value="AA_kinase"/>
    <property type="match status" value="1"/>
</dbReference>
<gene>
    <name evidence="8 10" type="primary">proB</name>
    <name evidence="10" type="ORF">GCM10009069_13210</name>
</gene>
<dbReference type="NCBIfam" id="TIGR01027">
    <property type="entry name" value="proB"/>
    <property type="match status" value="1"/>
</dbReference>
<feature type="domain" description="PUA" evidence="9">
    <location>
        <begin position="279"/>
        <end position="361"/>
    </location>
</feature>
<comment type="similarity">
    <text evidence="8">Belongs to the glutamate 5-kinase family.</text>
</comment>
<comment type="subcellular location">
    <subcellularLocation>
        <location evidence="8">Cytoplasm</location>
    </subcellularLocation>
</comment>
<reference evidence="10" key="1">
    <citation type="journal article" date="2014" name="Int. J. Syst. Evol. Microbiol.">
        <title>Complete genome sequence of Corynebacterium casei LMG S-19264T (=DSM 44701T), isolated from a smear-ripened cheese.</title>
        <authorList>
            <consortium name="US DOE Joint Genome Institute (JGI-PGF)"/>
            <person name="Walter F."/>
            <person name="Albersmeier A."/>
            <person name="Kalinowski J."/>
            <person name="Ruckert C."/>
        </authorList>
    </citation>
    <scope>NUCLEOTIDE SEQUENCE</scope>
    <source>
        <strain evidence="10">KCTC 32513</strain>
    </source>
</reference>
<evidence type="ECO:0000256" key="6">
    <source>
        <dbReference type="ARBA" id="ARBA00022777"/>
    </source>
</evidence>
<sequence length="365" mass="38130">MNLSAYNRIVIKVGSALLVEDGALRRSWLIRLCGDIAALKAKGSDVTIVSSGAVALGCEALGMDRASLSLAQKQACAAVGQSALTRAYDDTLAAFNCPSAQALLTLDDTENRRRWLNARATLDTLLDLGVVPVVNENDTVATAEIRYGDNDRLAARTAQMIGADLLILLSDVNGLYSEDPRKSSTARHIPEVQHIDDTILAMGGNANSERGVGTGGMATKLLAAKICLNAGCDMIICDGQADGALTNLQDGAIHTIFNAGSDPKSARSQWIANSLAPSGQLIIDAGAVAALRLGKSLLAAGLTSVSGRFGKGDTVTIMSSAGHEIARGLSSYDSHDLIPLCGLRSDQIDHPTGSVVVHRDNLVML</sequence>
<feature type="binding site" evidence="8">
    <location>
        <position position="12"/>
    </location>
    <ligand>
        <name>ATP</name>
        <dbReference type="ChEBI" id="CHEBI:30616"/>
    </ligand>
</feature>
<dbReference type="Pfam" id="PF01472">
    <property type="entry name" value="PUA"/>
    <property type="match status" value="1"/>
</dbReference>
<feature type="binding site" evidence="8">
    <location>
        <position position="138"/>
    </location>
    <ligand>
        <name>substrate</name>
    </ligand>
</feature>
<dbReference type="PRINTS" id="PR00474">
    <property type="entry name" value="GLU5KINASE"/>
</dbReference>
<dbReference type="InterPro" id="IPR001057">
    <property type="entry name" value="Glu/AcGlu_kinase"/>
</dbReference>
<evidence type="ECO:0000256" key="1">
    <source>
        <dbReference type="ARBA" id="ARBA00022490"/>
    </source>
</evidence>
<keyword evidence="6 8" id="KW-0418">Kinase</keyword>
<dbReference type="InterPro" id="IPR036974">
    <property type="entry name" value="PUA_sf"/>
</dbReference>
<evidence type="ECO:0000259" key="9">
    <source>
        <dbReference type="SMART" id="SM00359"/>
    </source>
</evidence>
<comment type="function">
    <text evidence="8">Catalyzes the transfer of a phosphate group to glutamate to form L-glutamate 5-phosphate.</text>
</comment>
<dbReference type="PROSITE" id="PS50890">
    <property type="entry name" value="PUA"/>
    <property type="match status" value="1"/>
</dbReference>
<dbReference type="CDD" id="cd04242">
    <property type="entry name" value="AAK_G5K_ProB"/>
    <property type="match status" value="1"/>
</dbReference>
<organism evidence="10 11">
    <name type="scientific">Algimonas arctica</name>
    <dbReference type="NCBI Taxonomy" id="1479486"/>
    <lineage>
        <taxon>Bacteria</taxon>
        <taxon>Pseudomonadati</taxon>
        <taxon>Pseudomonadota</taxon>
        <taxon>Alphaproteobacteria</taxon>
        <taxon>Maricaulales</taxon>
        <taxon>Robiginitomaculaceae</taxon>
        <taxon>Algimonas</taxon>
    </lineage>
</organism>
<dbReference type="InterPro" id="IPR015947">
    <property type="entry name" value="PUA-like_sf"/>
</dbReference>
<comment type="caution">
    <text evidence="10">The sequence shown here is derived from an EMBL/GenBank/DDBJ whole genome shotgun (WGS) entry which is preliminary data.</text>
</comment>
<dbReference type="InterPro" id="IPR036393">
    <property type="entry name" value="AceGlu_kinase-like_sf"/>
</dbReference>
<dbReference type="SUPFAM" id="SSF88697">
    <property type="entry name" value="PUA domain-like"/>
    <property type="match status" value="1"/>
</dbReference>
<reference evidence="10" key="2">
    <citation type="submission" date="2020-09" db="EMBL/GenBank/DDBJ databases">
        <authorList>
            <person name="Sun Q."/>
            <person name="Kim S."/>
        </authorList>
    </citation>
    <scope>NUCLEOTIDE SEQUENCE</scope>
    <source>
        <strain evidence="10">KCTC 32513</strain>
    </source>
</reference>
<comment type="catalytic activity">
    <reaction evidence="8">
        <text>L-glutamate + ATP = L-glutamyl 5-phosphate + ADP</text>
        <dbReference type="Rhea" id="RHEA:14877"/>
        <dbReference type="ChEBI" id="CHEBI:29985"/>
        <dbReference type="ChEBI" id="CHEBI:30616"/>
        <dbReference type="ChEBI" id="CHEBI:58274"/>
        <dbReference type="ChEBI" id="CHEBI:456216"/>
        <dbReference type="EC" id="2.7.2.11"/>
    </reaction>
</comment>
<dbReference type="HAMAP" id="MF_00456">
    <property type="entry name" value="ProB"/>
    <property type="match status" value="1"/>
</dbReference>
<dbReference type="FunFam" id="3.40.1160.10:FF:000018">
    <property type="entry name" value="Glutamate 5-kinase"/>
    <property type="match status" value="1"/>
</dbReference>
<feature type="binding site" evidence="8">
    <location>
        <begin position="170"/>
        <end position="171"/>
    </location>
    <ligand>
        <name>ATP</name>
        <dbReference type="ChEBI" id="CHEBI:30616"/>
    </ligand>
</feature>
<dbReference type="PIRSF" id="PIRSF000729">
    <property type="entry name" value="GK"/>
    <property type="match status" value="1"/>
</dbReference>
<dbReference type="UniPathway" id="UPA00098">
    <property type="reaction ID" value="UER00359"/>
</dbReference>
<dbReference type="PANTHER" id="PTHR43654">
    <property type="entry name" value="GLUTAMATE 5-KINASE"/>
    <property type="match status" value="1"/>
</dbReference>
<evidence type="ECO:0000256" key="3">
    <source>
        <dbReference type="ARBA" id="ARBA00022650"/>
    </source>
</evidence>
<keyword evidence="4 8" id="KW-0808">Transferase</keyword>
<dbReference type="InterPro" id="IPR005715">
    <property type="entry name" value="Glu_5kinase/COase_Synthase"/>
</dbReference>
<dbReference type="AlphaFoldDB" id="A0A8J3CQQ4"/>
<dbReference type="GO" id="GO:0003723">
    <property type="term" value="F:RNA binding"/>
    <property type="evidence" value="ECO:0007669"/>
    <property type="project" value="InterPro"/>
</dbReference>
<dbReference type="InterPro" id="IPR001048">
    <property type="entry name" value="Asp/Glu/Uridylate_kinase"/>
</dbReference>
<evidence type="ECO:0000256" key="5">
    <source>
        <dbReference type="ARBA" id="ARBA00022741"/>
    </source>
</evidence>
<evidence type="ECO:0000256" key="2">
    <source>
        <dbReference type="ARBA" id="ARBA00022605"/>
    </source>
</evidence>
<dbReference type="InterPro" id="IPR041739">
    <property type="entry name" value="G5K_ProB"/>
</dbReference>
<dbReference type="EMBL" id="BMZH01000004">
    <property type="protein sequence ID" value="GHA91387.1"/>
    <property type="molecule type" value="Genomic_DNA"/>
</dbReference>